<organism evidence="17 18">
    <name type="scientific">Ammoniphilus oxalaticus</name>
    <dbReference type="NCBI Taxonomy" id="66863"/>
    <lineage>
        <taxon>Bacteria</taxon>
        <taxon>Bacillati</taxon>
        <taxon>Bacillota</taxon>
        <taxon>Bacilli</taxon>
        <taxon>Bacillales</taxon>
        <taxon>Paenibacillaceae</taxon>
        <taxon>Aneurinibacillus group</taxon>
        <taxon>Ammoniphilus</taxon>
    </lineage>
</organism>
<evidence type="ECO:0000256" key="6">
    <source>
        <dbReference type="ARBA" id="ARBA00012102"/>
    </source>
</evidence>
<comment type="function">
    <text evidence="16">Catalyzes the phosphorylation of pantothenate (Pan), the first step in CoA biosynthesis.</text>
</comment>
<evidence type="ECO:0000256" key="16">
    <source>
        <dbReference type="HAMAP-Rule" id="MF_01274"/>
    </source>
</evidence>
<accession>A0A419SG69</accession>
<dbReference type="Pfam" id="PF03309">
    <property type="entry name" value="Pan_kinase"/>
    <property type="match status" value="1"/>
</dbReference>
<feature type="binding site" evidence="16">
    <location>
        <begin position="6"/>
        <end position="13"/>
    </location>
    <ligand>
        <name>ATP</name>
        <dbReference type="ChEBI" id="CHEBI:30616"/>
    </ligand>
</feature>
<dbReference type="InterPro" id="IPR043129">
    <property type="entry name" value="ATPase_NBD"/>
</dbReference>
<dbReference type="RefSeq" id="WP_120190261.1">
    <property type="nucleotide sequence ID" value="NZ_MCHY01000009.1"/>
</dbReference>
<evidence type="ECO:0000256" key="5">
    <source>
        <dbReference type="ARBA" id="ARBA00011738"/>
    </source>
</evidence>
<dbReference type="GO" id="GO:0046872">
    <property type="term" value="F:metal ion binding"/>
    <property type="evidence" value="ECO:0007669"/>
    <property type="project" value="UniProtKB-KW"/>
</dbReference>
<feature type="binding site" evidence="16">
    <location>
        <position position="129"/>
    </location>
    <ligand>
        <name>K(+)</name>
        <dbReference type="ChEBI" id="CHEBI:29103"/>
    </ligand>
</feature>
<evidence type="ECO:0000256" key="10">
    <source>
        <dbReference type="ARBA" id="ARBA00022777"/>
    </source>
</evidence>
<dbReference type="InterPro" id="IPR004619">
    <property type="entry name" value="Type_III_PanK"/>
</dbReference>
<keyword evidence="7 16" id="KW-0963">Cytoplasm</keyword>
<evidence type="ECO:0000313" key="17">
    <source>
        <dbReference type="EMBL" id="RKD22779.1"/>
    </source>
</evidence>
<comment type="caution">
    <text evidence="17">The sequence shown here is derived from an EMBL/GenBank/DDBJ whole genome shotgun (WGS) entry which is preliminary data.</text>
</comment>
<dbReference type="CDD" id="cd24015">
    <property type="entry name" value="ASKHA_NBD_PanK-III"/>
    <property type="match status" value="1"/>
</dbReference>
<dbReference type="GO" id="GO:0005524">
    <property type="term" value="F:ATP binding"/>
    <property type="evidence" value="ECO:0007669"/>
    <property type="project" value="UniProtKB-UniRule"/>
</dbReference>
<dbReference type="NCBIfam" id="NF009848">
    <property type="entry name" value="PRK13318.1-6"/>
    <property type="match status" value="1"/>
</dbReference>
<keyword evidence="12 16" id="KW-0630">Potassium</keyword>
<keyword evidence="10 16" id="KW-0418">Kinase</keyword>
<evidence type="ECO:0000256" key="12">
    <source>
        <dbReference type="ARBA" id="ARBA00022958"/>
    </source>
</evidence>
<name>A0A419SG69_9BACL</name>
<sequence length="260" mass="28520">MILVMDVGNTNIVLGVFEGDDLKHQWRIGSDRNKTADEYGTLLRSFFRDNVLEPTDVAGVIISSVVPPLMYSLENMSKKYFNHSPMVIGPGVRTGMNIRAENPREVGADRIVNAVSAVRYYGAPLIVVDFGTATTFCYIDEKGQWAGGAIAPGVNISTEALYNRAAKLPRIEIAKPSAILGKNTVTSMQAGIFYGIVGQVNEIVVRMKQEVRGNPKVVATGGFAELLKDETTSIDIVDPHLTLRGLKIIYDLNNFNNKER</sequence>
<dbReference type="GO" id="GO:0004594">
    <property type="term" value="F:pantothenate kinase activity"/>
    <property type="evidence" value="ECO:0007669"/>
    <property type="project" value="UniProtKB-UniRule"/>
</dbReference>
<evidence type="ECO:0000256" key="15">
    <source>
        <dbReference type="ARBA" id="ARBA00040883"/>
    </source>
</evidence>
<feature type="binding site" evidence="16">
    <location>
        <position position="132"/>
    </location>
    <ligand>
        <name>ATP</name>
        <dbReference type="ChEBI" id="CHEBI:30616"/>
    </ligand>
</feature>
<evidence type="ECO:0000256" key="14">
    <source>
        <dbReference type="ARBA" id="ARBA00038036"/>
    </source>
</evidence>
<dbReference type="PANTHER" id="PTHR34265">
    <property type="entry name" value="TYPE III PANTOTHENATE KINASE"/>
    <property type="match status" value="1"/>
</dbReference>
<keyword evidence="11 16" id="KW-0067">ATP-binding</keyword>
<dbReference type="HAMAP" id="MF_01274">
    <property type="entry name" value="Pantothen_kinase_3"/>
    <property type="match status" value="1"/>
</dbReference>
<dbReference type="Proteomes" id="UP000284219">
    <property type="component" value="Unassembled WGS sequence"/>
</dbReference>
<dbReference type="OrthoDB" id="9804707at2"/>
<gene>
    <name evidence="16" type="primary">coaX</name>
    <name evidence="17" type="ORF">BEP19_11060</name>
</gene>
<evidence type="ECO:0000256" key="8">
    <source>
        <dbReference type="ARBA" id="ARBA00022679"/>
    </source>
</evidence>
<comment type="pathway">
    <text evidence="4 16">Cofactor biosynthesis; coenzyme A biosynthesis; CoA from (R)-pantothenate: step 1/5.</text>
</comment>
<comment type="catalytic activity">
    <reaction evidence="1 16">
        <text>(R)-pantothenate + ATP = (R)-4'-phosphopantothenate + ADP + H(+)</text>
        <dbReference type="Rhea" id="RHEA:16373"/>
        <dbReference type="ChEBI" id="CHEBI:10986"/>
        <dbReference type="ChEBI" id="CHEBI:15378"/>
        <dbReference type="ChEBI" id="CHEBI:29032"/>
        <dbReference type="ChEBI" id="CHEBI:30616"/>
        <dbReference type="ChEBI" id="CHEBI:456216"/>
        <dbReference type="EC" id="2.7.1.33"/>
    </reaction>
</comment>
<dbReference type="NCBIfam" id="NF009847">
    <property type="entry name" value="PRK13318.1-5"/>
    <property type="match status" value="1"/>
</dbReference>
<evidence type="ECO:0000313" key="18">
    <source>
        <dbReference type="Proteomes" id="UP000284219"/>
    </source>
</evidence>
<protein>
    <recommendedName>
        <fullName evidence="15 16">Type III pantothenate kinase</fullName>
        <ecNumber evidence="6 16">2.7.1.33</ecNumber>
    </recommendedName>
    <alternativeName>
        <fullName evidence="16">PanK-III</fullName>
    </alternativeName>
    <alternativeName>
        <fullName evidence="16">Pantothenic acid kinase</fullName>
    </alternativeName>
</protein>
<proteinExistence type="inferred from homology"/>
<dbReference type="Gene3D" id="3.30.420.40">
    <property type="match status" value="2"/>
</dbReference>
<comment type="subcellular location">
    <subcellularLocation>
        <location evidence="3 16">Cytoplasm</location>
    </subcellularLocation>
</comment>
<dbReference type="EMBL" id="MCHY01000009">
    <property type="protein sequence ID" value="RKD22779.1"/>
    <property type="molecule type" value="Genomic_DNA"/>
</dbReference>
<keyword evidence="13 16" id="KW-0173">Coenzyme A biosynthesis</keyword>
<evidence type="ECO:0000256" key="9">
    <source>
        <dbReference type="ARBA" id="ARBA00022741"/>
    </source>
</evidence>
<keyword evidence="9 16" id="KW-0547">Nucleotide-binding</keyword>
<evidence type="ECO:0000256" key="13">
    <source>
        <dbReference type="ARBA" id="ARBA00022993"/>
    </source>
</evidence>
<evidence type="ECO:0000256" key="7">
    <source>
        <dbReference type="ARBA" id="ARBA00022490"/>
    </source>
</evidence>
<comment type="cofactor">
    <cofactor evidence="2">
        <name>K(+)</name>
        <dbReference type="ChEBI" id="CHEBI:29103"/>
    </cofactor>
</comment>
<evidence type="ECO:0000256" key="4">
    <source>
        <dbReference type="ARBA" id="ARBA00005225"/>
    </source>
</evidence>
<keyword evidence="16" id="KW-0479">Metal-binding</keyword>
<feature type="binding site" evidence="16">
    <location>
        <position position="184"/>
    </location>
    <ligand>
        <name>substrate</name>
    </ligand>
</feature>
<dbReference type="NCBIfam" id="TIGR00671">
    <property type="entry name" value="baf"/>
    <property type="match status" value="1"/>
</dbReference>
<keyword evidence="8 16" id="KW-0808">Transferase</keyword>
<comment type="similarity">
    <text evidence="14 16">Belongs to the type III pantothenate kinase family.</text>
</comment>
<dbReference type="PANTHER" id="PTHR34265:SF1">
    <property type="entry name" value="TYPE III PANTOTHENATE KINASE"/>
    <property type="match status" value="1"/>
</dbReference>
<dbReference type="AlphaFoldDB" id="A0A419SG69"/>
<comment type="subunit">
    <text evidence="5 16">Homodimer.</text>
</comment>
<evidence type="ECO:0000256" key="2">
    <source>
        <dbReference type="ARBA" id="ARBA00001958"/>
    </source>
</evidence>
<dbReference type="EC" id="2.7.1.33" evidence="6 16"/>
<dbReference type="NCBIfam" id="NF009855">
    <property type="entry name" value="PRK13321.1"/>
    <property type="match status" value="1"/>
</dbReference>
<dbReference type="GO" id="GO:0005737">
    <property type="term" value="C:cytoplasm"/>
    <property type="evidence" value="ECO:0007669"/>
    <property type="project" value="UniProtKB-SubCell"/>
</dbReference>
<dbReference type="UniPathway" id="UPA00241">
    <property type="reaction ID" value="UER00352"/>
</dbReference>
<dbReference type="GO" id="GO:0015937">
    <property type="term" value="P:coenzyme A biosynthetic process"/>
    <property type="evidence" value="ECO:0007669"/>
    <property type="project" value="UniProtKB-UniRule"/>
</dbReference>
<dbReference type="SUPFAM" id="SSF53067">
    <property type="entry name" value="Actin-like ATPase domain"/>
    <property type="match status" value="2"/>
</dbReference>
<feature type="active site" description="Proton acceptor" evidence="16">
    <location>
        <position position="109"/>
    </location>
</feature>
<evidence type="ECO:0000256" key="3">
    <source>
        <dbReference type="ARBA" id="ARBA00004496"/>
    </source>
</evidence>
<reference evidence="17 18" key="1">
    <citation type="submission" date="2016-08" db="EMBL/GenBank/DDBJ databases">
        <title>Novel Firmicute Genomes.</title>
        <authorList>
            <person name="Poppleton D.I."/>
            <person name="Gribaldo S."/>
        </authorList>
    </citation>
    <scope>NUCLEOTIDE SEQUENCE [LARGE SCALE GENOMIC DNA]</scope>
    <source>
        <strain evidence="17 18">RAOx-1</strain>
    </source>
</reference>
<comment type="caution">
    <text evidence="16">Lacks conserved residue(s) required for the propagation of feature annotation.</text>
</comment>
<comment type="cofactor">
    <cofactor evidence="16">
        <name>NH4(+)</name>
        <dbReference type="ChEBI" id="CHEBI:28938"/>
    </cofactor>
    <cofactor evidence="16">
        <name>K(+)</name>
        <dbReference type="ChEBI" id="CHEBI:29103"/>
    </cofactor>
    <text evidence="16">A monovalent cation. Ammonium or potassium.</text>
</comment>
<evidence type="ECO:0000256" key="1">
    <source>
        <dbReference type="ARBA" id="ARBA00001206"/>
    </source>
</evidence>
<keyword evidence="18" id="KW-1185">Reference proteome</keyword>
<evidence type="ECO:0000256" key="11">
    <source>
        <dbReference type="ARBA" id="ARBA00022840"/>
    </source>
</evidence>
<feature type="binding site" evidence="16">
    <location>
        <begin position="107"/>
        <end position="110"/>
    </location>
    <ligand>
        <name>substrate</name>
    </ligand>
</feature>